<reference evidence="2 4" key="2">
    <citation type="submission" date="2018-06" db="EMBL/GenBank/DDBJ databases">
        <authorList>
            <consortium name="Pathogen Informatics"/>
            <person name="Doyle S."/>
        </authorList>
    </citation>
    <scope>NUCLEOTIDE SEQUENCE [LARGE SCALE GENOMIC DNA]</scope>
    <source>
        <strain evidence="2 4">NCTC12437</strain>
    </source>
</reference>
<dbReference type="Proteomes" id="UP000054735">
    <property type="component" value="Unassembled WGS sequence"/>
</dbReference>
<accession>A0A378IA38</accession>
<protein>
    <submittedName>
        <fullName evidence="2">Uncharacterized protein</fullName>
    </submittedName>
</protein>
<evidence type="ECO:0000313" key="3">
    <source>
        <dbReference type="Proteomes" id="UP000054735"/>
    </source>
</evidence>
<dbReference type="EMBL" id="LNXT01000044">
    <property type="protein sequence ID" value="KTC68925.1"/>
    <property type="molecule type" value="Genomic_DNA"/>
</dbReference>
<evidence type="ECO:0000313" key="4">
    <source>
        <dbReference type="Proteomes" id="UP000255066"/>
    </source>
</evidence>
<keyword evidence="3" id="KW-1185">Reference proteome</keyword>
<dbReference type="STRING" id="28083.Lbir_2458"/>
<dbReference type="RefSeq" id="WP_058524457.1">
    <property type="nucleotide sequence ID" value="NZ_CAAAHV010000003.1"/>
</dbReference>
<organism evidence="2 4">
    <name type="scientific">Legionella birminghamensis</name>
    <dbReference type="NCBI Taxonomy" id="28083"/>
    <lineage>
        <taxon>Bacteria</taxon>
        <taxon>Pseudomonadati</taxon>
        <taxon>Pseudomonadota</taxon>
        <taxon>Gammaproteobacteria</taxon>
        <taxon>Legionellales</taxon>
        <taxon>Legionellaceae</taxon>
        <taxon>Legionella</taxon>
    </lineage>
</organism>
<proteinExistence type="predicted"/>
<sequence>MPRKSRSPLVETFEVGESRVNDLPANKERSSPSSIREALELAKSQRDLWSEDELMRQCSFVVISSATEMKTLINKWQCFFFHQEKLPNLDEVRDMLTSEIEVFLSLHSYAQEASQLGSYKVGGLKPIQLLFKGVKDWLDYLQSSWNTGSRPYSNPLRPKVEAYLIFCLSFSDQVYQILNPAVHNSKQPEPILLDLLLRLMELANAAYTFARSKNADLNTEVIRLSNSFEIVNPQDADKLIENFLRNINEASGPYYVPRVK</sequence>
<dbReference type="AlphaFoldDB" id="A0A378IA38"/>
<gene>
    <name evidence="1" type="ORF">Lbir_2458</name>
    <name evidence="2" type="ORF">NCTC12437_01214</name>
</gene>
<dbReference type="Proteomes" id="UP000255066">
    <property type="component" value="Unassembled WGS sequence"/>
</dbReference>
<name>A0A378IA38_9GAMM</name>
<dbReference type="EMBL" id="UGNW01000001">
    <property type="protein sequence ID" value="STX31441.1"/>
    <property type="molecule type" value="Genomic_DNA"/>
</dbReference>
<evidence type="ECO:0000313" key="1">
    <source>
        <dbReference type="EMBL" id="KTC68925.1"/>
    </source>
</evidence>
<reference evidence="1 3" key="1">
    <citation type="submission" date="2015-11" db="EMBL/GenBank/DDBJ databases">
        <title>Genomic analysis of 38 Legionella species identifies large and diverse effector repertoires.</title>
        <authorList>
            <person name="Burstein D."/>
            <person name="Amaro F."/>
            <person name="Zusman T."/>
            <person name="Lifshitz Z."/>
            <person name="Cohen O."/>
            <person name="Gilbert J.A."/>
            <person name="Pupko T."/>
            <person name="Shuman H.A."/>
            <person name="Segal G."/>
        </authorList>
    </citation>
    <scope>NUCLEOTIDE SEQUENCE [LARGE SCALE GENOMIC DNA]</scope>
    <source>
        <strain evidence="1 3">CDC#1407-AL-14</strain>
    </source>
</reference>
<evidence type="ECO:0000313" key="2">
    <source>
        <dbReference type="EMBL" id="STX31441.1"/>
    </source>
</evidence>